<comment type="caution">
    <text evidence="1">The sequence shown here is derived from an EMBL/GenBank/DDBJ whole genome shotgun (WGS) entry which is preliminary data.</text>
</comment>
<gene>
    <name evidence="1" type="ORF">APD33_13235</name>
</gene>
<dbReference type="EMBL" id="LLGC01000179">
    <property type="protein sequence ID" value="KQE03573.1"/>
    <property type="molecule type" value="Genomic_DNA"/>
</dbReference>
<dbReference type="RefSeq" id="WP_000172785.1">
    <property type="nucleotide sequence ID" value="NZ_CACSGJ010000042.1"/>
</dbReference>
<accession>A0AAP1ADC9</accession>
<name>A0AAP1ADC9_ACIBA</name>
<evidence type="ECO:0008006" key="3">
    <source>
        <dbReference type="Google" id="ProtNLM"/>
    </source>
</evidence>
<dbReference type="Gene3D" id="2.20.140.10">
    <property type="entry name" value="WGR domain"/>
    <property type="match status" value="1"/>
</dbReference>
<dbReference type="Proteomes" id="UP000051449">
    <property type="component" value="Unassembled WGS sequence"/>
</dbReference>
<organism evidence="1 2">
    <name type="scientific">Acinetobacter baumannii</name>
    <dbReference type="NCBI Taxonomy" id="470"/>
    <lineage>
        <taxon>Bacteria</taxon>
        <taxon>Pseudomonadati</taxon>
        <taxon>Pseudomonadota</taxon>
        <taxon>Gammaproteobacteria</taxon>
        <taxon>Moraxellales</taxon>
        <taxon>Moraxellaceae</taxon>
        <taxon>Acinetobacter</taxon>
        <taxon>Acinetobacter calcoaceticus/baumannii complex</taxon>
    </lineage>
</organism>
<dbReference type="AlphaFoldDB" id="A0AAP1ADC9"/>
<sequence length="171" mass="19633">MTLKIEMVEYMICDSSSGGKDYMLIHAYNTQTGAGWVRGYYGKLSGRFQEVVYLFKDARSAKEHLSKVIDEKKSKGYTSHTPEERKLANTLFGKFRDLCAHEIVVRRPHMIEFNANRIMKATLSQFLADDYLEYLFGVMDDQYAMPTVPVSKASEAKRIQESYGSKWGAWS</sequence>
<evidence type="ECO:0000313" key="2">
    <source>
        <dbReference type="Proteomes" id="UP000051449"/>
    </source>
</evidence>
<protein>
    <recommendedName>
        <fullName evidence="3">WGR domain-containing protein</fullName>
    </recommendedName>
</protein>
<reference evidence="1 2" key="1">
    <citation type="submission" date="2015-10" db="EMBL/GenBank/DDBJ databases">
        <title>The utility of whole genome sequencing in characterizing Acinetobacter epidemiology and analyzing hospital outbreaks.</title>
        <authorList>
            <person name="Ozer E.A."/>
            <person name="Fitzpatrick M.A."/>
            <person name="Hauser A.R."/>
        </authorList>
    </citation>
    <scope>NUCLEOTIDE SEQUENCE [LARGE SCALE GENOMIC DNA]</scope>
    <source>
        <strain evidence="1 2">ABBL072</strain>
    </source>
</reference>
<proteinExistence type="predicted"/>
<evidence type="ECO:0000313" key="1">
    <source>
        <dbReference type="EMBL" id="KQE03573.1"/>
    </source>
</evidence>